<evidence type="ECO:0000256" key="2">
    <source>
        <dbReference type="ARBA" id="ARBA00022737"/>
    </source>
</evidence>
<protein>
    <recommendedName>
        <fullName evidence="8">Integrin alpha-2 domain-containing protein</fullName>
    </recommendedName>
</protein>
<dbReference type="GO" id="GO:0007160">
    <property type="term" value="P:cell-matrix adhesion"/>
    <property type="evidence" value="ECO:0007669"/>
    <property type="project" value="TreeGrafter"/>
</dbReference>
<keyword evidence="3" id="KW-0325">Glycoprotein</keyword>
<dbReference type="InterPro" id="IPR013517">
    <property type="entry name" value="FG-GAP"/>
</dbReference>
<evidence type="ECO:0008006" key="8">
    <source>
        <dbReference type="Google" id="ProtNLM"/>
    </source>
</evidence>
<feature type="region of interest" description="Disordered" evidence="5">
    <location>
        <begin position="82"/>
        <end position="106"/>
    </location>
</feature>
<dbReference type="PROSITE" id="PS51470">
    <property type="entry name" value="FG_GAP"/>
    <property type="match status" value="1"/>
</dbReference>
<dbReference type="GO" id="GO:0033627">
    <property type="term" value="P:cell adhesion mediated by integrin"/>
    <property type="evidence" value="ECO:0007669"/>
    <property type="project" value="TreeGrafter"/>
</dbReference>
<keyword evidence="7" id="KW-1185">Reference proteome</keyword>
<proteinExistence type="predicted"/>
<evidence type="ECO:0000256" key="5">
    <source>
        <dbReference type="SAM" id="MobiDB-lite"/>
    </source>
</evidence>
<dbReference type="Gene3D" id="2.130.10.130">
    <property type="entry name" value="Integrin alpha, N-terminal"/>
    <property type="match status" value="1"/>
</dbReference>
<keyword evidence="1" id="KW-0732">Signal</keyword>
<dbReference type="Pfam" id="PF01839">
    <property type="entry name" value="FG-GAP"/>
    <property type="match status" value="1"/>
</dbReference>
<dbReference type="GO" id="GO:0005178">
    <property type="term" value="F:integrin binding"/>
    <property type="evidence" value="ECO:0007669"/>
    <property type="project" value="TreeGrafter"/>
</dbReference>
<dbReference type="GO" id="GO:0009897">
    <property type="term" value="C:external side of plasma membrane"/>
    <property type="evidence" value="ECO:0007669"/>
    <property type="project" value="TreeGrafter"/>
</dbReference>
<evidence type="ECO:0000256" key="1">
    <source>
        <dbReference type="ARBA" id="ARBA00022729"/>
    </source>
</evidence>
<dbReference type="Proteomes" id="UP000322234">
    <property type="component" value="Unassembled WGS sequence"/>
</dbReference>
<evidence type="ECO:0000313" key="6">
    <source>
        <dbReference type="EMBL" id="MXR00203.1"/>
    </source>
</evidence>
<evidence type="ECO:0000256" key="4">
    <source>
        <dbReference type="PROSITE-ProRule" id="PRU00803"/>
    </source>
</evidence>
<dbReference type="GO" id="GO:0008305">
    <property type="term" value="C:integrin complex"/>
    <property type="evidence" value="ECO:0007669"/>
    <property type="project" value="TreeGrafter"/>
</dbReference>
<sequence>MEGSPGVGPDTVFVLQRAKWQCDAVLRGEPGHPWGRFGAALTALGDVNGDRLVDVAIGAPGEQENQGAVYLFHGTSELGISPSHSQNWAPSRRQAKSVELPKWKHW</sequence>
<gene>
    <name evidence="6" type="ORF">E5288_WYG010314</name>
</gene>
<dbReference type="PANTHER" id="PTHR23220">
    <property type="entry name" value="INTEGRIN ALPHA"/>
    <property type="match status" value="1"/>
</dbReference>
<dbReference type="PANTHER" id="PTHR23220:SF118">
    <property type="entry name" value="INTEGRIN ALPHA-X"/>
    <property type="match status" value="1"/>
</dbReference>
<dbReference type="SUPFAM" id="SSF69318">
    <property type="entry name" value="Integrin alpha N-terminal domain"/>
    <property type="match status" value="1"/>
</dbReference>
<comment type="caution">
    <text evidence="6">The sequence shown here is derived from an EMBL/GenBank/DDBJ whole genome shotgun (WGS) entry which is preliminary data.</text>
</comment>
<evidence type="ECO:0000256" key="3">
    <source>
        <dbReference type="ARBA" id="ARBA00023180"/>
    </source>
</evidence>
<organism evidence="6 7">
    <name type="scientific">Bos mutus</name>
    <name type="common">wild yak</name>
    <dbReference type="NCBI Taxonomy" id="72004"/>
    <lineage>
        <taxon>Eukaryota</taxon>
        <taxon>Metazoa</taxon>
        <taxon>Chordata</taxon>
        <taxon>Craniata</taxon>
        <taxon>Vertebrata</taxon>
        <taxon>Euteleostomi</taxon>
        <taxon>Mammalia</taxon>
        <taxon>Eutheria</taxon>
        <taxon>Laurasiatheria</taxon>
        <taxon>Artiodactyla</taxon>
        <taxon>Ruminantia</taxon>
        <taxon>Pecora</taxon>
        <taxon>Bovidae</taxon>
        <taxon>Bovinae</taxon>
        <taxon>Bos</taxon>
    </lineage>
</organism>
<name>A0A6B0SCF2_9CETA</name>
<dbReference type="SMART" id="SM00191">
    <property type="entry name" value="Int_alpha"/>
    <property type="match status" value="1"/>
</dbReference>
<accession>A0A6B0SCF2</accession>
<dbReference type="InterPro" id="IPR013519">
    <property type="entry name" value="Int_alpha_beta-p"/>
</dbReference>
<dbReference type="AlphaFoldDB" id="A0A6B0SCF2"/>
<dbReference type="EMBL" id="VBQZ03023642">
    <property type="protein sequence ID" value="MXR00203.1"/>
    <property type="molecule type" value="Genomic_DNA"/>
</dbReference>
<keyword evidence="2" id="KW-0677">Repeat</keyword>
<feature type="repeat" description="FG-GAP" evidence="4">
    <location>
        <begin position="23"/>
        <end position="81"/>
    </location>
</feature>
<dbReference type="InterPro" id="IPR028994">
    <property type="entry name" value="Integrin_alpha_N"/>
</dbReference>
<reference evidence="6" key="1">
    <citation type="submission" date="2019-10" db="EMBL/GenBank/DDBJ databases">
        <title>The sequence and de novo assembly of the wild yak genome.</title>
        <authorList>
            <person name="Liu Y."/>
        </authorList>
    </citation>
    <scope>NUCLEOTIDE SEQUENCE [LARGE SCALE GENOMIC DNA]</scope>
    <source>
        <strain evidence="6">WY2019</strain>
    </source>
</reference>
<dbReference type="GO" id="GO:0098609">
    <property type="term" value="P:cell-cell adhesion"/>
    <property type="evidence" value="ECO:0007669"/>
    <property type="project" value="TreeGrafter"/>
</dbReference>
<evidence type="ECO:0000313" key="7">
    <source>
        <dbReference type="Proteomes" id="UP000322234"/>
    </source>
</evidence>
<dbReference type="GO" id="GO:0007229">
    <property type="term" value="P:integrin-mediated signaling pathway"/>
    <property type="evidence" value="ECO:0007669"/>
    <property type="project" value="TreeGrafter"/>
</dbReference>